<dbReference type="Proteomes" id="UP000680865">
    <property type="component" value="Unassembled WGS sequence"/>
</dbReference>
<comment type="caution">
    <text evidence="1">The sequence shown here is derived from an EMBL/GenBank/DDBJ whole genome shotgun (WGS) entry which is preliminary data.</text>
</comment>
<keyword evidence="2" id="KW-1185">Reference proteome</keyword>
<sequence length="115" mass="13013">MPPTARLSDWRGHFEALAGGPDNLTRGHRLVGDSAAPHSRLLHLWADPKDTLIAGIDGPSLVAPGCRPLRVRRHWKCRAREVTPSRKDQIDEYQRLVGSRTESDGRHYYCEYASR</sequence>
<protein>
    <submittedName>
        <fullName evidence="1">Uncharacterized protein</fullName>
    </submittedName>
</protein>
<proteinExistence type="predicted"/>
<gene>
    <name evidence="1" type="ORF">Aco04nite_04570</name>
</gene>
<dbReference type="AlphaFoldDB" id="A0A919S8I1"/>
<dbReference type="EMBL" id="BOQP01000003">
    <property type="protein sequence ID" value="GIM67052.1"/>
    <property type="molecule type" value="Genomic_DNA"/>
</dbReference>
<organism evidence="1 2">
    <name type="scientific">Winogradskya consettensis</name>
    <dbReference type="NCBI Taxonomy" id="113560"/>
    <lineage>
        <taxon>Bacteria</taxon>
        <taxon>Bacillati</taxon>
        <taxon>Actinomycetota</taxon>
        <taxon>Actinomycetes</taxon>
        <taxon>Micromonosporales</taxon>
        <taxon>Micromonosporaceae</taxon>
        <taxon>Winogradskya</taxon>
    </lineage>
</organism>
<reference evidence="1" key="1">
    <citation type="submission" date="2021-03" db="EMBL/GenBank/DDBJ databases">
        <title>Whole genome shotgun sequence of Actinoplanes consettensis NBRC 14913.</title>
        <authorList>
            <person name="Komaki H."/>
            <person name="Tamura T."/>
        </authorList>
    </citation>
    <scope>NUCLEOTIDE SEQUENCE</scope>
    <source>
        <strain evidence="1">NBRC 14913</strain>
    </source>
</reference>
<accession>A0A919S8I1</accession>
<name>A0A919S8I1_9ACTN</name>
<evidence type="ECO:0000313" key="1">
    <source>
        <dbReference type="EMBL" id="GIM67052.1"/>
    </source>
</evidence>
<evidence type="ECO:0000313" key="2">
    <source>
        <dbReference type="Proteomes" id="UP000680865"/>
    </source>
</evidence>